<dbReference type="InterPro" id="IPR000792">
    <property type="entry name" value="Tscrpt_reg_LuxR_C"/>
</dbReference>
<dbReference type="PROSITE" id="PS00622">
    <property type="entry name" value="HTH_LUXR_1"/>
    <property type="match status" value="1"/>
</dbReference>
<feature type="modified residue" description="4-aspartylphosphate" evidence="5">
    <location>
        <position position="55"/>
    </location>
</feature>
<dbReference type="PANTHER" id="PTHR43214">
    <property type="entry name" value="TWO-COMPONENT RESPONSE REGULATOR"/>
    <property type="match status" value="1"/>
</dbReference>
<name>A0A348AKS6_9FIRM</name>
<dbReference type="InterPro" id="IPR016032">
    <property type="entry name" value="Sig_transdc_resp-reg_C-effctor"/>
</dbReference>
<dbReference type="GO" id="GO:0006355">
    <property type="term" value="P:regulation of DNA-templated transcription"/>
    <property type="evidence" value="ECO:0007669"/>
    <property type="project" value="InterPro"/>
</dbReference>
<dbReference type="RefSeq" id="WP_126308664.1">
    <property type="nucleotide sequence ID" value="NZ_AP018449.1"/>
</dbReference>
<evidence type="ECO:0000256" key="5">
    <source>
        <dbReference type="PROSITE-ProRule" id="PRU00169"/>
    </source>
</evidence>
<evidence type="ECO:0000313" key="8">
    <source>
        <dbReference type="EMBL" id="BBB91674.1"/>
    </source>
</evidence>
<evidence type="ECO:0000259" key="6">
    <source>
        <dbReference type="PROSITE" id="PS50043"/>
    </source>
</evidence>
<reference evidence="8 9" key="1">
    <citation type="journal article" date="2018" name="Int. J. Syst. Evol. Microbiol.">
        <title>Methylomusa anaerophila gen. nov., sp. nov., an anaerobic methanol-utilizing bacterium isolated from a microbial fuel cell.</title>
        <authorList>
            <person name="Amano N."/>
            <person name="Yamamuro A."/>
            <person name="Miyahara M."/>
            <person name="Kouzuma A."/>
            <person name="Abe T."/>
            <person name="Watanabe K."/>
        </authorList>
    </citation>
    <scope>NUCLEOTIDE SEQUENCE [LARGE SCALE GENOMIC DNA]</scope>
    <source>
        <strain evidence="8 9">MMFC1</strain>
    </source>
</reference>
<dbReference type="AlphaFoldDB" id="A0A348AKS6"/>
<proteinExistence type="predicted"/>
<dbReference type="SMART" id="SM00448">
    <property type="entry name" value="REC"/>
    <property type="match status" value="1"/>
</dbReference>
<dbReference type="Gene3D" id="3.40.50.2300">
    <property type="match status" value="1"/>
</dbReference>
<dbReference type="CDD" id="cd17535">
    <property type="entry name" value="REC_NarL-like"/>
    <property type="match status" value="1"/>
</dbReference>
<dbReference type="Pfam" id="PF00072">
    <property type="entry name" value="Response_reg"/>
    <property type="match status" value="1"/>
</dbReference>
<dbReference type="GO" id="GO:0003677">
    <property type="term" value="F:DNA binding"/>
    <property type="evidence" value="ECO:0007669"/>
    <property type="project" value="UniProtKB-KW"/>
</dbReference>
<evidence type="ECO:0000259" key="7">
    <source>
        <dbReference type="PROSITE" id="PS50110"/>
    </source>
</evidence>
<dbReference type="InterPro" id="IPR011006">
    <property type="entry name" value="CheY-like_superfamily"/>
</dbReference>
<evidence type="ECO:0000313" key="9">
    <source>
        <dbReference type="Proteomes" id="UP000276437"/>
    </source>
</evidence>
<feature type="domain" description="HTH luxR-type" evidence="6">
    <location>
        <begin position="149"/>
        <end position="214"/>
    </location>
</feature>
<dbReference type="GO" id="GO:0000160">
    <property type="term" value="P:phosphorelay signal transduction system"/>
    <property type="evidence" value="ECO:0007669"/>
    <property type="project" value="InterPro"/>
</dbReference>
<dbReference type="InterPro" id="IPR058245">
    <property type="entry name" value="NreC/VraR/RcsB-like_REC"/>
</dbReference>
<dbReference type="PROSITE" id="PS50110">
    <property type="entry name" value="RESPONSE_REGULATORY"/>
    <property type="match status" value="1"/>
</dbReference>
<dbReference type="InterPro" id="IPR001789">
    <property type="entry name" value="Sig_transdc_resp-reg_receiver"/>
</dbReference>
<keyword evidence="4" id="KW-0804">Transcription</keyword>
<gene>
    <name evidence="8" type="primary">degU_2</name>
    <name evidence="8" type="ORF">MAMMFC1_02358</name>
</gene>
<evidence type="ECO:0000256" key="2">
    <source>
        <dbReference type="ARBA" id="ARBA00023015"/>
    </source>
</evidence>
<keyword evidence="3" id="KW-0238">DNA-binding</keyword>
<dbReference type="PROSITE" id="PS50043">
    <property type="entry name" value="HTH_LUXR_2"/>
    <property type="match status" value="1"/>
</dbReference>
<feature type="domain" description="Response regulatory" evidence="7">
    <location>
        <begin position="4"/>
        <end position="120"/>
    </location>
</feature>
<keyword evidence="9" id="KW-1185">Reference proteome</keyword>
<dbReference type="PANTHER" id="PTHR43214:SF43">
    <property type="entry name" value="TWO-COMPONENT RESPONSE REGULATOR"/>
    <property type="match status" value="1"/>
</dbReference>
<keyword evidence="1 5" id="KW-0597">Phosphoprotein</keyword>
<sequence>MPIKILIADDHALLRQGIKNVLALEADFCVVGEAIDGEDAIEQAKNLQPDIVLLDINMPKMNGLEVTREIRARLPRMRVVILTIHDDENYVFEVVRSGAAGYLLKDVEPSMLVQAIRLINEGQSFIYPTLTRSLFDEISRRDEVVSMLDKRKEERLTYREIEVLKLVGEGMSNIEIADKLYLSQKTVKNHLTNIFRKISVGDRTQAVLYAIKNKIVVIE</sequence>
<evidence type="ECO:0000256" key="3">
    <source>
        <dbReference type="ARBA" id="ARBA00023125"/>
    </source>
</evidence>
<keyword evidence="2" id="KW-0805">Transcription regulation</keyword>
<dbReference type="Pfam" id="PF00196">
    <property type="entry name" value="GerE"/>
    <property type="match status" value="1"/>
</dbReference>
<evidence type="ECO:0000256" key="4">
    <source>
        <dbReference type="ARBA" id="ARBA00023163"/>
    </source>
</evidence>
<evidence type="ECO:0000256" key="1">
    <source>
        <dbReference type="ARBA" id="ARBA00022553"/>
    </source>
</evidence>
<dbReference type="OrthoDB" id="9779069at2"/>
<dbReference type="InterPro" id="IPR039420">
    <property type="entry name" value="WalR-like"/>
</dbReference>
<dbReference type="Proteomes" id="UP000276437">
    <property type="component" value="Chromosome"/>
</dbReference>
<dbReference type="SMART" id="SM00421">
    <property type="entry name" value="HTH_LUXR"/>
    <property type="match status" value="1"/>
</dbReference>
<organism evidence="8 9">
    <name type="scientific">Methylomusa anaerophila</name>
    <dbReference type="NCBI Taxonomy" id="1930071"/>
    <lineage>
        <taxon>Bacteria</taxon>
        <taxon>Bacillati</taxon>
        <taxon>Bacillota</taxon>
        <taxon>Negativicutes</taxon>
        <taxon>Selenomonadales</taxon>
        <taxon>Sporomusaceae</taxon>
        <taxon>Methylomusa</taxon>
    </lineage>
</organism>
<protein>
    <submittedName>
        <fullName evidence="8">Transcriptional regulatory protein DegU</fullName>
    </submittedName>
</protein>
<dbReference type="KEGG" id="mana:MAMMFC1_02358"/>
<dbReference type="PRINTS" id="PR00038">
    <property type="entry name" value="HTHLUXR"/>
</dbReference>
<accession>A0A348AKS6</accession>
<dbReference type="EMBL" id="AP018449">
    <property type="protein sequence ID" value="BBB91674.1"/>
    <property type="molecule type" value="Genomic_DNA"/>
</dbReference>
<dbReference type="SUPFAM" id="SSF46894">
    <property type="entry name" value="C-terminal effector domain of the bipartite response regulators"/>
    <property type="match status" value="1"/>
</dbReference>
<dbReference type="CDD" id="cd06170">
    <property type="entry name" value="LuxR_C_like"/>
    <property type="match status" value="1"/>
</dbReference>
<dbReference type="SUPFAM" id="SSF52172">
    <property type="entry name" value="CheY-like"/>
    <property type="match status" value="1"/>
</dbReference>